<name>A0A847S872_9NEIS</name>
<evidence type="ECO:0000256" key="5">
    <source>
        <dbReference type="ARBA" id="ARBA00022490"/>
    </source>
</evidence>
<dbReference type="CDD" id="cd18084">
    <property type="entry name" value="RsmE-like"/>
    <property type="match status" value="1"/>
</dbReference>
<proteinExistence type="inferred from homology"/>
<dbReference type="InterPro" id="IPR029028">
    <property type="entry name" value="Alpha/beta_knot_MTases"/>
</dbReference>
<dbReference type="RefSeq" id="WP_168877825.1">
    <property type="nucleotide sequence ID" value="NZ_JABAIM010000003.1"/>
</dbReference>
<evidence type="ECO:0000256" key="8">
    <source>
        <dbReference type="ARBA" id="ARBA00022679"/>
    </source>
</evidence>
<organism evidence="15 16">
    <name type="scientific">Leeia aquatica</name>
    <dbReference type="NCBI Taxonomy" id="2725557"/>
    <lineage>
        <taxon>Bacteria</taxon>
        <taxon>Pseudomonadati</taxon>
        <taxon>Pseudomonadota</taxon>
        <taxon>Betaproteobacteria</taxon>
        <taxon>Neisseriales</taxon>
        <taxon>Leeiaceae</taxon>
        <taxon>Leeia</taxon>
    </lineage>
</organism>
<comment type="caution">
    <text evidence="15">The sequence shown here is derived from an EMBL/GenBank/DDBJ whole genome shotgun (WGS) entry which is preliminary data.</text>
</comment>
<dbReference type="GO" id="GO:0070042">
    <property type="term" value="F:rRNA (uridine-N3-)-methyltransferase activity"/>
    <property type="evidence" value="ECO:0007669"/>
    <property type="project" value="TreeGrafter"/>
</dbReference>
<evidence type="ECO:0000256" key="4">
    <source>
        <dbReference type="ARBA" id="ARBA00013673"/>
    </source>
</evidence>
<accession>A0A847S872</accession>
<keyword evidence="6 12" id="KW-0698">rRNA processing</keyword>
<evidence type="ECO:0000256" key="2">
    <source>
        <dbReference type="ARBA" id="ARBA00005528"/>
    </source>
</evidence>
<evidence type="ECO:0000313" key="16">
    <source>
        <dbReference type="Proteomes" id="UP000587991"/>
    </source>
</evidence>
<evidence type="ECO:0000256" key="12">
    <source>
        <dbReference type="PIRNR" id="PIRNR015601"/>
    </source>
</evidence>
<keyword evidence="16" id="KW-1185">Reference proteome</keyword>
<dbReference type="InterPro" id="IPR046887">
    <property type="entry name" value="RsmE_PUA-like"/>
</dbReference>
<evidence type="ECO:0000256" key="6">
    <source>
        <dbReference type="ARBA" id="ARBA00022552"/>
    </source>
</evidence>
<keyword evidence="9 12" id="KW-0949">S-adenosyl-L-methionine</keyword>
<evidence type="ECO:0000256" key="11">
    <source>
        <dbReference type="ARBA" id="ARBA00047944"/>
    </source>
</evidence>
<evidence type="ECO:0000256" key="1">
    <source>
        <dbReference type="ARBA" id="ARBA00004496"/>
    </source>
</evidence>
<evidence type="ECO:0000259" key="13">
    <source>
        <dbReference type="Pfam" id="PF04452"/>
    </source>
</evidence>
<feature type="domain" description="Ribosomal RNA small subunit methyltransferase E methyltransferase" evidence="13">
    <location>
        <begin position="72"/>
        <end position="234"/>
    </location>
</feature>
<dbReference type="GO" id="GO:0070475">
    <property type="term" value="P:rRNA base methylation"/>
    <property type="evidence" value="ECO:0007669"/>
    <property type="project" value="TreeGrafter"/>
</dbReference>
<protein>
    <recommendedName>
        <fullName evidence="4 12">Ribosomal RNA small subunit methyltransferase E</fullName>
        <ecNumber evidence="3 12">2.1.1.193</ecNumber>
    </recommendedName>
</protein>
<dbReference type="AlphaFoldDB" id="A0A847S872"/>
<dbReference type="SUPFAM" id="SSF75217">
    <property type="entry name" value="alpha/beta knot"/>
    <property type="match status" value="1"/>
</dbReference>
<dbReference type="GO" id="GO:0005737">
    <property type="term" value="C:cytoplasm"/>
    <property type="evidence" value="ECO:0007669"/>
    <property type="project" value="UniProtKB-SubCell"/>
</dbReference>
<keyword evidence="8 12" id="KW-0808">Transferase</keyword>
<comment type="function">
    <text evidence="10 12">Specifically methylates the N3 position of the uracil ring of uridine 1498 (m3U1498) in 16S rRNA. Acts on the fully assembled 30S ribosomal subunit.</text>
</comment>
<dbReference type="EMBL" id="JABAIM010000003">
    <property type="protein sequence ID" value="NLR76154.1"/>
    <property type="molecule type" value="Genomic_DNA"/>
</dbReference>
<dbReference type="Gene3D" id="2.40.240.20">
    <property type="entry name" value="Hypothetical PUA domain-like, domain 1"/>
    <property type="match status" value="1"/>
</dbReference>
<dbReference type="EC" id="2.1.1.193" evidence="3 12"/>
<evidence type="ECO:0000256" key="10">
    <source>
        <dbReference type="ARBA" id="ARBA00025699"/>
    </source>
</evidence>
<dbReference type="InterPro" id="IPR015947">
    <property type="entry name" value="PUA-like_sf"/>
</dbReference>
<gene>
    <name evidence="15" type="ORF">HF682_13395</name>
</gene>
<dbReference type="PANTHER" id="PTHR30027:SF3">
    <property type="entry name" value="16S RRNA (URACIL(1498)-N(3))-METHYLTRANSFERASE"/>
    <property type="match status" value="1"/>
</dbReference>
<dbReference type="Gene3D" id="3.40.1280.10">
    <property type="match status" value="1"/>
</dbReference>
<dbReference type="Proteomes" id="UP000587991">
    <property type="component" value="Unassembled WGS sequence"/>
</dbReference>
<dbReference type="Pfam" id="PF20260">
    <property type="entry name" value="PUA_4"/>
    <property type="match status" value="1"/>
</dbReference>
<evidence type="ECO:0000256" key="7">
    <source>
        <dbReference type="ARBA" id="ARBA00022603"/>
    </source>
</evidence>
<evidence type="ECO:0000259" key="14">
    <source>
        <dbReference type="Pfam" id="PF20260"/>
    </source>
</evidence>
<dbReference type="NCBIfam" id="NF008692">
    <property type="entry name" value="PRK11713.1-5"/>
    <property type="match status" value="1"/>
</dbReference>
<comment type="subcellular location">
    <subcellularLocation>
        <location evidence="1 12">Cytoplasm</location>
    </subcellularLocation>
</comment>
<reference evidence="15 16" key="1">
    <citation type="submission" date="2020-04" db="EMBL/GenBank/DDBJ databases">
        <title>Draft genome of Leeia sp. IMCC25680.</title>
        <authorList>
            <person name="Song J."/>
            <person name="Cho J.-C."/>
        </authorList>
    </citation>
    <scope>NUCLEOTIDE SEQUENCE [LARGE SCALE GENOMIC DNA]</scope>
    <source>
        <strain evidence="15 16">IMCC25680</strain>
    </source>
</reference>
<dbReference type="InterPro" id="IPR006700">
    <property type="entry name" value="RsmE"/>
</dbReference>
<comment type="similarity">
    <text evidence="2 12">Belongs to the RNA methyltransferase RsmE family.</text>
</comment>
<keyword evidence="5 12" id="KW-0963">Cytoplasm</keyword>
<dbReference type="NCBIfam" id="TIGR00046">
    <property type="entry name" value="RsmE family RNA methyltransferase"/>
    <property type="match status" value="1"/>
</dbReference>
<feature type="domain" description="Ribosomal RNA small subunit methyltransferase E PUA-like" evidence="14">
    <location>
        <begin position="25"/>
        <end position="56"/>
    </location>
</feature>
<keyword evidence="7 12" id="KW-0489">Methyltransferase</keyword>
<evidence type="ECO:0000313" key="15">
    <source>
        <dbReference type="EMBL" id="NLR76154.1"/>
    </source>
</evidence>
<evidence type="ECO:0000256" key="3">
    <source>
        <dbReference type="ARBA" id="ARBA00012328"/>
    </source>
</evidence>
<dbReference type="InterPro" id="IPR046886">
    <property type="entry name" value="RsmE_MTase_dom"/>
</dbReference>
<comment type="catalytic activity">
    <reaction evidence="11 12">
        <text>uridine(1498) in 16S rRNA + S-adenosyl-L-methionine = N(3)-methyluridine(1498) in 16S rRNA + S-adenosyl-L-homocysteine + H(+)</text>
        <dbReference type="Rhea" id="RHEA:42920"/>
        <dbReference type="Rhea" id="RHEA-COMP:10283"/>
        <dbReference type="Rhea" id="RHEA-COMP:10284"/>
        <dbReference type="ChEBI" id="CHEBI:15378"/>
        <dbReference type="ChEBI" id="CHEBI:57856"/>
        <dbReference type="ChEBI" id="CHEBI:59789"/>
        <dbReference type="ChEBI" id="CHEBI:65315"/>
        <dbReference type="ChEBI" id="CHEBI:74502"/>
        <dbReference type="EC" id="2.1.1.193"/>
    </reaction>
</comment>
<sequence>MPRFYCPQPLQPGQLLRLPETVHRHVQVLRLQPQDSLTLFNGEGGEYHATLTQMTNKWSEVLLGAHDPVERESPLQLKLVQGVSSGDRMDYTLQKAVELGVTEIQPVLTRRGIVKLPPERWAKKQAHWQGVVEAACEQCGRNQVPVVHEAQALSAWLAQQHQAGQRGLVLLPGSTQRLREQTAPTSQWLLAGPEGGLSEEEVALALQYGWQALTLGPRVLRTETAALAALAAISALWGDF</sequence>
<dbReference type="InterPro" id="IPR029026">
    <property type="entry name" value="tRNA_m1G_MTases_N"/>
</dbReference>
<evidence type="ECO:0000256" key="9">
    <source>
        <dbReference type="ARBA" id="ARBA00022691"/>
    </source>
</evidence>
<dbReference type="SUPFAM" id="SSF88697">
    <property type="entry name" value="PUA domain-like"/>
    <property type="match status" value="1"/>
</dbReference>
<dbReference type="Pfam" id="PF04452">
    <property type="entry name" value="Methyltrans_RNA"/>
    <property type="match status" value="1"/>
</dbReference>
<dbReference type="PANTHER" id="PTHR30027">
    <property type="entry name" value="RIBOSOMAL RNA SMALL SUBUNIT METHYLTRANSFERASE E"/>
    <property type="match status" value="1"/>
</dbReference>
<dbReference type="PIRSF" id="PIRSF015601">
    <property type="entry name" value="MTase_slr0722"/>
    <property type="match status" value="1"/>
</dbReference>